<feature type="chain" id="PRO_5004673944" description="Cytadherence high molecular weight protein 2, related" evidence="2">
    <location>
        <begin position="22"/>
        <end position="816"/>
    </location>
</feature>
<accession>U6LFU3</accession>
<feature type="signal peptide" evidence="2">
    <location>
        <begin position="1"/>
        <end position="21"/>
    </location>
</feature>
<name>U6LFU3_9EIME</name>
<dbReference type="SUPFAM" id="SSF101898">
    <property type="entry name" value="NHL repeat"/>
    <property type="match status" value="1"/>
</dbReference>
<dbReference type="InterPro" id="IPR009030">
    <property type="entry name" value="Growth_fac_rcpt_cys_sf"/>
</dbReference>
<dbReference type="AlphaFoldDB" id="U6LFU3"/>
<feature type="region of interest" description="Disordered" evidence="1">
    <location>
        <begin position="338"/>
        <end position="361"/>
    </location>
</feature>
<dbReference type="PANTHER" id="PTHR46104:SF1">
    <property type="entry name" value="GENE 9195-RELATED"/>
    <property type="match status" value="1"/>
</dbReference>
<dbReference type="InterPro" id="IPR011042">
    <property type="entry name" value="6-blade_b-propeller_TolB-like"/>
</dbReference>
<reference evidence="3" key="1">
    <citation type="submission" date="2013-10" db="EMBL/GenBank/DDBJ databases">
        <title>Genomic analysis of the causative agents of coccidiosis in chickens.</title>
        <authorList>
            <person name="Reid A.J."/>
            <person name="Blake D."/>
            <person name="Billington K."/>
            <person name="Browne H."/>
            <person name="Dunn M."/>
            <person name="Hung S."/>
            <person name="Kawahara F."/>
            <person name="Miranda-Saavedra D."/>
            <person name="Mourier T."/>
            <person name="Nagra H."/>
            <person name="Otto T.D."/>
            <person name="Rawlings N."/>
            <person name="Sanchez A."/>
            <person name="Sanders M."/>
            <person name="Subramaniam C."/>
            <person name="Tay Y."/>
            <person name="Dear P."/>
            <person name="Doerig C."/>
            <person name="Gruber A."/>
            <person name="Parkinson J."/>
            <person name="Shirley M."/>
            <person name="Wan K.L."/>
            <person name="Berriman M."/>
            <person name="Tomley F."/>
            <person name="Pain A."/>
        </authorList>
    </citation>
    <scope>NUCLEOTIDE SEQUENCE [LARGE SCALE GENOMIC DNA]</scope>
    <source>
        <strain evidence="3">Houghton</strain>
    </source>
</reference>
<gene>
    <name evidence="3" type="ORF">EBH_0056350</name>
</gene>
<organism evidence="3 4">
    <name type="scientific">Eimeria brunetti</name>
    <dbReference type="NCBI Taxonomy" id="51314"/>
    <lineage>
        <taxon>Eukaryota</taxon>
        <taxon>Sar</taxon>
        <taxon>Alveolata</taxon>
        <taxon>Apicomplexa</taxon>
        <taxon>Conoidasida</taxon>
        <taxon>Coccidia</taxon>
        <taxon>Eucoccidiorida</taxon>
        <taxon>Eimeriorina</taxon>
        <taxon>Eimeriidae</taxon>
        <taxon>Eimeria</taxon>
    </lineage>
</organism>
<evidence type="ECO:0008006" key="5">
    <source>
        <dbReference type="Google" id="ProtNLM"/>
    </source>
</evidence>
<dbReference type="OrthoDB" id="346018at2759"/>
<dbReference type="EMBL" id="HG711431">
    <property type="protein sequence ID" value="CDJ49026.1"/>
    <property type="molecule type" value="Genomic_DNA"/>
</dbReference>
<dbReference type="Proteomes" id="UP000030750">
    <property type="component" value="Unassembled WGS sequence"/>
</dbReference>
<evidence type="ECO:0000313" key="4">
    <source>
        <dbReference type="Proteomes" id="UP000030750"/>
    </source>
</evidence>
<protein>
    <recommendedName>
        <fullName evidence="5">Cytadherence high molecular weight protein 2, related</fullName>
    </recommendedName>
</protein>
<evidence type="ECO:0000313" key="3">
    <source>
        <dbReference type="EMBL" id="CDJ49026.1"/>
    </source>
</evidence>
<keyword evidence="4" id="KW-1185">Reference proteome</keyword>
<feature type="compositionally biased region" description="Low complexity" evidence="1">
    <location>
        <begin position="347"/>
        <end position="361"/>
    </location>
</feature>
<dbReference type="Gene3D" id="2.120.10.30">
    <property type="entry name" value="TolB, C-terminal domain"/>
    <property type="match status" value="1"/>
</dbReference>
<dbReference type="PANTHER" id="PTHR46104">
    <property type="entry name" value="GENE 9195-RELATED-RELATED"/>
    <property type="match status" value="1"/>
</dbReference>
<dbReference type="VEuPathDB" id="ToxoDB:EBH_0056350"/>
<evidence type="ECO:0000256" key="1">
    <source>
        <dbReference type="SAM" id="MobiDB-lite"/>
    </source>
</evidence>
<proteinExistence type="predicted"/>
<sequence length="816" mass="86962">MPKSARLVICALKAAQLLCHALVGQNNPMKDKKPVLAVMPGRSAVKAVQKAKHAPWDLHAQREHLSKRRSLALQGPIRINRAAAYRALKAFTATSQQTTLLVENVWLLAEPSGPCSGGFICISRSTSPRPTGEENGSTCDENMSGRPCRKGHYCPRPESPLIAGTGFAGSGSDGLPGPETLLMLPASAVMDSNTGDIYVADYGNYAVKVVRGETGMWDLVEDLRRNAIVEHDVASRSSVLMSKISTQISKPLGLDVDEDCSHLYIADSGNHRVLKHELAGSQGILTVIGTGTAGKGDPGTSTSNRSFQLNMPSGVALHNTIVYVVDSGNKRVLKVNTDTDSVEELPGSGANNSPGNGQNSSGVVFERPVSAAIADGEADILLVVADLGSRALRQIDIQANTISPLVDYSIWRSPVVSDAEISIATTGIEEAFYGVSSFYGEGQKRIGVLLADSYTHRIRRIDLGRDLYAQPAVSDVACPAGTITAKAKRPSTTGLPMWREAFTDLELAANAGSLSSGWFRRRGDAACCIGETKCPHRASTNQDEEEVFVVDLEEPIDLIGIRIQLDGDHSPTALSGVEVKHENGRSTLCGPFYGFDGSARSTPYTFRVARRRISHRNKSTHRIIDTSGEKLKGVTSVIFRFVPGAQSVTAFASLTSKATRERGATTHSGECSAGYYCKNGSWTATPLAGMVHPETGEVSDIGDICPPNHYCTKGVSEPTPCPRGTFSHTGGVTSVSGCFKCSPGFACISEGVQVPCAEGYVCLEGSNQAVPDDPSMGHICPAGHYCPEGSFAEKARELMLLVYSPWPVTPLSQLNN</sequence>
<dbReference type="SUPFAM" id="SSF57184">
    <property type="entry name" value="Growth factor receptor domain"/>
    <property type="match status" value="1"/>
</dbReference>
<keyword evidence="2" id="KW-0732">Signal</keyword>
<evidence type="ECO:0000256" key="2">
    <source>
        <dbReference type="SAM" id="SignalP"/>
    </source>
</evidence>
<reference evidence="3" key="2">
    <citation type="submission" date="2013-10" db="EMBL/GenBank/DDBJ databases">
        <authorList>
            <person name="Aslett M."/>
        </authorList>
    </citation>
    <scope>NUCLEOTIDE SEQUENCE [LARGE SCALE GENOMIC DNA]</scope>
    <source>
        <strain evidence="3">Houghton</strain>
    </source>
</reference>